<dbReference type="NCBIfam" id="TIGR03816">
    <property type="entry name" value="tadE_like_DECH"/>
    <property type="match status" value="1"/>
</dbReference>
<reference evidence="2 3" key="1">
    <citation type="submission" date="2020-08" db="EMBL/GenBank/DDBJ databases">
        <title>Sequencing the genomes of 1000 actinobacteria strains.</title>
        <authorList>
            <person name="Klenk H.-P."/>
        </authorList>
    </citation>
    <scope>NUCLEOTIDE SEQUENCE [LARGE SCALE GENOMIC DNA]</scope>
    <source>
        <strain evidence="2 3">DSM 43582</strain>
    </source>
</reference>
<comment type="caution">
    <text evidence="2">The sequence shown here is derived from an EMBL/GenBank/DDBJ whole genome shotgun (WGS) entry which is preliminary data.</text>
</comment>
<dbReference type="InterPro" id="IPR028087">
    <property type="entry name" value="Tad_N"/>
</dbReference>
<organism evidence="2 3">
    <name type="scientific">Nocardia transvalensis</name>
    <dbReference type="NCBI Taxonomy" id="37333"/>
    <lineage>
        <taxon>Bacteria</taxon>
        <taxon>Bacillati</taxon>
        <taxon>Actinomycetota</taxon>
        <taxon>Actinomycetes</taxon>
        <taxon>Mycobacteriales</taxon>
        <taxon>Nocardiaceae</taxon>
        <taxon>Nocardia</taxon>
    </lineage>
</organism>
<dbReference type="InterPro" id="IPR021202">
    <property type="entry name" value="Rv3654c-like"/>
</dbReference>
<dbReference type="Proteomes" id="UP000540412">
    <property type="component" value="Unassembled WGS sequence"/>
</dbReference>
<gene>
    <name evidence="2" type="ORF">BJY24_002255</name>
</gene>
<proteinExistence type="predicted"/>
<feature type="domain" description="Putative Flp pilus-assembly TadG-like N-terminal" evidence="1">
    <location>
        <begin position="10"/>
        <end position="56"/>
    </location>
</feature>
<dbReference type="RefSeq" id="WP_083905096.1">
    <property type="nucleotide sequence ID" value="NZ_JACHIT010000001.1"/>
</dbReference>
<evidence type="ECO:0000259" key="1">
    <source>
        <dbReference type="Pfam" id="PF13400"/>
    </source>
</evidence>
<evidence type="ECO:0000313" key="3">
    <source>
        <dbReference type="Proteomes" id="UP000540412"/>
    </source>
</evidence>
<dbReference type="AlphaFoldDB" id="A0A7W9PD12"/>
<evidence type="ECO:0000313" key="2">
    <source>
        <dbReference type="EMBL" id="MBB5913388.1"/>
    </source>
</evidence>
<sequence>MIRSWRSDVGSATVAACLVVTALVSVTALIAHVGTVVAARHRAQTVADLGALAAAGELRSGAEAGCARARELGERMRARVQSCTVAEWDVTVTVIATVSLGPLGSRSVRATARAGPADERVSASANLKTVRLVFELRDPSHNSPRVPGESTNYVAGNSGIANFQFVRRALYEPADPAANHRSNASVNMNTILFIHTGPRPP</sequence>
<keyword evidence="3" id="KW-1185">Reference proteome</keyword>
<dbReference type="Pfam" id="PF13400">
    <property type="entry name" value="Tad"/>
    <property type="match status" value="1"/>
</dbReference>
<accession>A0A7W9PD12</accession>
<name>A0A7W9PD12_9NOCA</name>
<dbReference type="EMBL" id="JACHIT010000001">
    <property type="protein sequence ID" value="MBB5913388.1"/>
    <property type="molecule type" value="Genomic_DNA"/>
</dbReference>
<protein>
    <submittedName>
        <fullName evidence="2">Secretion/DNA translocation related TadE-like protein</fullName>
    </submittedName>
</protein>